<organism evidence="2 3">
    <name type="scientific">Trichuris muris</name>
    <name type="common">Mouse whipworm</name>
    <dbReference type="NCBI Taxonomy" id="70415"/>
    <lineage>
        <taxon>Eukaryota</taxon>
        <taxon>Metazoa</taxon>
        <taxon>Ecdysozoa</taxon>
        <taxon>Nematoda</taxon>
        <taxon>Enoplea</taxon>
        <taxon>Dorylaimia</taxon>
        <taxon>Trichinellida</taxon>
        <taxon>Trichuridae</taxon>
        <taxon>Trichuris</taxon>
    </lineage>
</organism>
<name>A0A5S6QRV4_TRIMR</name>
<evidence type="ECO:0000313" key="3">
    <source>
        <dbReference type="WBParaSite" id="TMUE_2000009965.1"/>
    </source>
</evidence>
<dbReference type="Proteomes" id="UP000046395">
    <property type="component" value="Unassembled WGS sequence"/>
</dbReference>
<sequence>MAAVGRCVHLGFYIPCIMALLAYVQSSSGYSSVPMPLDSEGARNSAAPGDRRNSVLVVNRQNLDTLLDVYLSLAEAAQKLEFLIQGSNPARQLRRKKRPSYRNAYANTERLVHPESNALSDKRYDLSTWEFMRFGK</sequence>
<keyword evidence="1" id="KW-0812">Transmembrane</keyword>
<evidence type="ECO:0000256" key="1">
    <source>
        <dbReference type="SAM" id="Phobius"/>
    </source>
</evidence>
<accession>A0A5S6QRV4</accession>
<protein>
    <submittedName>
        <fullName evidence="3">Corticotropin-releasing factor domain-containing protein</fullName>
    </submittedName>
</protein>
<dbReference type="AlphaFoldDB" id="A0A5S6QRV4"/>
<dbReference type="WBParaSite" id="TMUE_2000009965.1">
    <property type="protein sequence ID" value="TMUE_2000009965.1"/>
    <property type="gene ID" value="WBGene00294367"/>
</dbReference>
<keyword evidence="1" id="KW-1133">Transmembrane helix</keyword>
<proteinExistence type="predicted"/>
<keyword evidence="2" id="KW-1185">Reference proteome</keyword>
<reference evidence="3" key="1">
    <citation type="submission" date="2019-12" db="UniProtKB">
        <authorList>
            <consortium name="WormBaseParasite"/>
        </authorList>
    </citation>
    <scope>IDENTIFICATION</scope>
</reference>
<evidence type="ECO:0000313" key="2">
    <source>
        <dbReference type="Proteomes" id="UP000046395"/>
    </source>
</evidence>
<feature type="transmembrane region" description="Helical" evidence="1">
    <location>
        <begin position="7"/>
        <end position="24"/>
    </location>
</feature>
<keyword evidence="1" id="KW-0472">Membrane</keyword>